<accession>A0A3N0HZG3</accession>
<evidence type="ECO:0000313" key="2">
    <source>
        <dbReference type="EMBL" id="RNM30114.1"/>
    </source>
</evidence>
<dbReference type="PANTHER" id="PTHR36007:SF2">
    <property type="entry name" value="TRANSPORT PROTEIN-RELATED"/>
    <property type="match status" value="1"/>
</dbReference>
<dbReference type="OrthoDB" id="360192at2"/>
<organism evidence="2 3">
    <name type="scientific">Absicoccus porci</name>
    <dbReference type="NCBI Taxonomy" id="2486576"/>
    <lineage>
        <taxon>Bacteria</taxon>
        <taxon>Bacillati</taxon>
        <taxon>Bacillota</taxon>
        <taxon>Erysipelotrichia</taxon>
        <taxon>Erysipelotrichales</taxon>
        <taxon>Erysipelotrichaceae</taxon>
        <taxon>Absicoccus</taxon>
    </lineage>
</organism>
<name>A0A3N0HZG3_9FIRM</name>
<proteinExistence type="predicted"/>
<evidence type="ECO:0000256" key="1">
    <source>
        <dbReference type="SAM" id="Phobius"/>
    </source>
</evidence>
<dbReference type="RefSeq" id="WP_128520044.1">
    <property type="nucleotide sequence ID" value="NZ_CAUWBR010000023.1"/>
</dbReference>
<dbReference type="Pfam" id="PF06695">
    <property type="entry name" value="Sm_multidrug_ex"/>
    <property type="match status" value="1"/>
</dbReference>
<protein>
    <submittedName>
        <fullName evidence="2">Small multi-drug export protein</fullName>
    </submittedName>
</protein>
<feature type="transmembrane region" description="Helical" evidence="1">
    <location>
        <begin position="142"/>
        <end position="164"/>
    </location>
</feature>
<feature type="transmembrane region" description="Helical" evidence="1">
    <location>
        <begin position="20"/>
        <end position="43"/>
    </location>
</feature>
<dbReference type="Proteomes" id="UP000276568">
    <property type="component" value="Unassembled WGS sequence"/>
</dbReference>
<dbReference type="AlphaFoldDB" id="A0A3N0HZG3"/>
<keyword evidence="1" id="KW-1133">Transmembrane helix</keyword>
<feature type="transmembrane region" description="Helical" evidence="1">
    <location>
        <begin position="105"/>
        <end position="130"/>
    </location>
</feature>
<dbReference type="EMBL" id="RJQC01000002">
    <property type="protein sequence ID" value="RNM30114.1"/>
    <property type="molecule type" value="Genomic_DNA"/>
</dbReference>
<reference evidence="2 3" key="1">
    <citation type="submission" date="2018-11" db="EMBL/GenBank/DDBJ databases">
        <title>Clostridium sp. nov., a member of the family Erysipelotrichaceae isolated from pig faeces.</title>
        <authorList>
            <person name="Chang Y.-H."/>
        </authorList>
    </citation>
    <scope>NUCLEOTIDE SEQUENCE [LARGE SCALE GENOMIC DNA]</scope>
    <source>
        <strain evidence="2 3">YH-panp20</strain>
    </source>
</reference>
<keyword evidence="1" id="KW-0472">Membrane</keyword>
<keyword evidence="3" id="KW-1185">Reference proteome</keyword>
<gene>
    <name evidence="2" type="ORF">EDX97_04740</name>
</gene>
<feature type="transmembrane region" description="Helical" evidence="1">
    <location>
        <begin position="50"/>
        <end position="69"/>
    </location>
</feature>
<comment type="caution">
    <text evidence="2">The sequence shown here is derived from an EMBL/GenBank/DDBJ whole genome shotgun (WGS) entry which is preliminary data.</text>
</comment>
<sequence>MEAIATWFAHTLGQHVSAQFVIFIVSMIPLLECRGGLIVASLLKVNIWQAIPICVIGNIIPIPFILLFIKRIFRWLKRFRWAKPWIEKLEKRAMNKSEGMDHGEWLGLLLFVGIPLPGTGAWTGSLIASLLEMDIKKASSAILLGILLATVIMSIVSYGLLAAAL</sequence>
<evidence type="ECO:0000313" key="3">
    <source>
        <dbReference type="Proteomes" id="UP000276568"/>
    </source>
</evidence>
<keyword evidence="1" id="KW-0812">Transmembrane</keyword>
<dbReference type="InterPro" id="IPR009577">
    <property type="entry name" value="Sm_multidrug_ex"/>
</dbReference>
<dbReference type="PANTHER" id="PTHR36007">
    <property type="entry name" value="TRANSPORT PROTEIN-RELATED"/>
    <property type="match status" value="1"/>
</dbReference>